<dbReference type="EMBL" id="CALQ01001467">
    <property type="protein sequence ID" value="CCM17978.1"/>
    <property type="molecule type" value="Genomic_DNA"/>
</dbReference>
<gene>
    <name evidence="1" type="primary">LgM4147LRVhigh.31.01820.00430</name>
    <name evidence="1" type="ORF">BN36_3154670</name>
</gene>
<organism evidence="1">
    <name type="scientific">Leishmania guyanensis</name>
    <dbReference type="NCBI Taxonomy" id="5670"/>
    <lineage>
        <taxon>Eukaryota</taxon>
        <taxon>Discoba</taxon>
        <taxon>Euglenozoa</taxon>
        <taxon>Kinetoplastea</taxon>
        <taxon>Metakinetoplastina</taxon>
        <taxon>Trypanosomatida</taxon>
        <taxon>Trypanosomatidae</taxon>
        <taxon>Leishmaniinae</taxon>
        <taxon>Leishmania</taxon>
        <taxon>Leishmania guyanensis species complex</taxon>
    </lineage>
</organism>
<sequence length="157" mass="17422">MDVSEEPFLHLYQRPGGCRCWGASMCFLPHEVGCRSVEARTTVHRQIPLLVIRAECTSAISARPRRHLWDVFAVPRVSVGTGDSKIGLLSILLSFEYFLLLTVLSSCGSLPCPCAFTSLCSFSSSVYKLRRRVPLLTLPLPRALLLKLKLDCVSLIS</sequence>
<evidence type="ECO:0000313" key="1">
    <source>
        <dbReference type="EMBL" id="CCM17978.1"/>
    </source>
</evidence>
<proteinExistence type="predicted"/>
<name>A0A1E1J324_LEIGU</name>
<dbReference type="AlphaFoldDB" id="A0A1E1J324"/>
<accession>A0A1E1J324</accession>
<reference evidence="1" key="1">
    <citation type="submission" date="2012-08" db="EMBL/GenBank/DDBJ databases">
        <title>Comparative genomics of metastatic and non-metastatic Leishmania guyanensis provides insights into polygenic factors involved in Leishmania RNA virus infection.</title>
        <authorList>
            <person name="Smith D."/>
            <person name="Hertz-Fowler C."/>
            <person name="Martin R."/>
            <person name="Dickens N."/>
            <person name="Fasel N."/>
            <person name="Falquet L."/>
            <person name="Beverley S."/>
            <person name="Zangger H."/>
            <person name="Calderon-Copete S."/>
            <person name="Mottram J."/>
            <person name="Xenarios I."/>
        </authorList>
    </citation>
    <scope>NUCLEOTIDE SEQUENCE</scope>
    <source>
        <strain evidence="1">MHOM/BR/75/M4147/SSU:IR2SAT-LUC</strain>
    </source>
</reference>
<protein>
    <submittedName>
        <fullName evidence="1">Uncharacterized protein</fullName>
    </submittedName>
</protein>